<gene>
    <name evidence="1" type="ORF">ACFQ3T_34185</name>
</gene>
<organism evidence="1 2">
    <name type="scientific">Saccharothrix hoggarensis</name>
    <dbReference type="NCBI Taxonomy" id="913853"/>
    <lineage>
        <taxon>Bacteria</taxon>
        <taxon>Bacillati</taxon>
        <taxon>Actinomycetota</taxon>
        <taxon>Actinomycetes</taxon>
        <taxon>Pseudonocardiales</taxon>
        <taxon>Pseudonocardiaceae</taxon>
        <taxon>Saccharothrix</taxon>
    </lineage>
</organism>
<proteinExistence type="predicted"/>
<protein>
    <submittedName>
        <fullName evidence="1">Uncharacterized protein</fullName>
    </submittedName>
</protein>
<comment type="caution">
    <text evidence="1">The sequence shown here is derived from an EMBL/GenBank/DDBJ whole genome shotgun (WGS) entry which is preliminary data.</text>
</comment>
<sequence length="145" mass="16108">MIRWRPPAVAVSLVVLVTVLVAVFAPGRRVAGTPTPYCTALVVLFDTDEEMRRAADEFRADGRVREVRDERTKADNHERLTAMLRESGRHRLAEAARVSTTPASVRVVEAFGVDAAAFAEELRRGQRRVNHVDVCEAGGGWEYGY</sequence>
<reference evidence="2" key="1">
    <citation type="journal article" date="2019" name="Int. J. Syst. Evol. Microbiol.">
        <title>The Global Catalogue of Microorganisms (GCM) 10K type strain sequencing project: providing services to taxonomists for standard genome sequencing and annotation.</title>
        <authorList>
            <consortium name="The Broad Institute Genomics Platform"/>
            <consortium name="The Broad Institute Genome Sequencing Center for Infectious Disease"/>
            <person name="Wu L."/>
            <person name="Ma J."/>
        </authorList>
    </citation>
    <scope>NUCLEOTIDE SEQUENCE [LARGE SCALE GENOMIC DNA]</scope>
    <source>
        <strain evidence="2">CCUG 60214</strain>
    </source>
</reference>
<dbReference type="RefSeq" id="WP_380729886.1">
    <property type="nucleotide sequence ID" value="NZ_JBHTLK010000342.1"/>
</dbReference>
<dbReference type="Proteomes" id="UP001597168">
    <property type="component" value="Unassembled WGS sequence"/>
</dbReference>
<evidence type="ECO:0000313" key="1">
    <source>
        <dbReference type="EMBL" id="MFD1152210.1"/>
    </source>
</evidence>
<accession>A0ABW3R5I5</accession>
<dbReference type="EMBL" id="JBHTLK010000342">
    <property type="protein sequence ID" value="MFD1152210.1"/>
    <property type="molecule type" value="Genomic_DNA"/>
</dbReference>
<keyword evidence="2" id="KW-1185">Reference proteome</keyword>
<name>A0ABW3R5I5_9PSEU</name>
<evidence type="ECO:0000313" key="2">
    <source>
        <dbReference type="Proteomes" id="UP001597168"/>
    </source>
</evidence>